<evidence type="ECO:0000256" key="3">
    <source>
        <dbReference type="ARBA" id="ARBA00022538"/>
    </source>
</evidence>
<dbReference type="GO" id="GO:0005249">
    <property type="term" value="F:voltage-gated potassium channel activity"/>
    <property type="evidence" value="ECO:0007669"/>
    <property type="project" value="InterPro"/>
</dbReference>
<organism evidence="14 15">
    <name type="scientific">Myroides pelagicus</name>
    <dbReference type="NCBI Taxonomy" id="270914"/>
    <lineage>
        <taxon>Bacteria</taxon>
        <taxon>Pseudomonadati</taxon>
        <taxon>Bacteroidota</taxon>
        <taxon>Flavobacteriia</taxon>
        <taxon>Flavobacteriales</taxon>
        <taxon>Flavobacteriaceae</taxon>
        <taxon>Myroides</taxon>
    </lineage>
</organism>
<evidence type="ECO:0000313" key="14">
    <source>
        <dbReference type="EMBL" id="MTH29689.1"/>
    </source>
</evidence>
<comment type="subcellular location">
    <subcellularLocation>
        <location evidence="1">Membrane</location>
        <topology evidence="1">Multi-pass membrane protein</topology>
    </subcellularLocation>
</comment>
<evidence type="ECO:0000256" key="12">
    <source>
        <dbReference type="SAM" id="Phobius"/>
    </source>
</evidence>
<dbReference type="PRINTS" id="PR00169">
    <property type="entry name" value="KCHANNEL"/>
</dbReference>
<feature type="transmembrane region" description="Helical" evidence="12">
    <location>
        <begin position="128"/>
        <end position="151"/>
    </location>
</feature>
<keyword evidence="3" id="KW-0633">Potassium transport</keyword>
<dbReference type="InterPro" id="IPR005821">
    <property type="entry name" value="Ion_trans_dom"/>
</dbReference>
<evidence type="ECO:0000256" key="2">
    <source>
        <dbReference type="ARBA" id="ARBA00022448"/>
    </source>
</evidence>
<proteinExistence type="predicted"/>
<evidence type="ECO:0000256" key="8">
    <source>
        <dbReference type="ARBA" id="ARBA00022989"/>
    </source>
</evidence>
<evidence type="ECO:0000256" key="10">
    <source>
        <dbReference type="ARBA" id="ARBA00023136"/>
    </source>
</evidence>
<dbReference type="Gene3D" id="1.20.120.350">
    <property type="entry name" value="Voltage-gated potassium channels. Chain C"/>
    <property type="match status" value="1"/>
</dbReference>
<dbReference type="Pfam" id="PF00520">
    <property type="entry name" value="Ion_trans"/>
    <property type="match status" value="1"/>
</dbReference>
<keyword evidence="10 12" id="KW-0472">Membrane</keyword>
<evidence type="ECO:0000256" key="1">
    <source>
        <dbReference type="ARBA" id="ARBA00004141"/>
    </source>
</evidence>
<feature type="transmembrane region" description="Helical" evidence="12">
    <location>
        <begin position="95"/>
        <end position="116"/>
    </location>
</feature>
<feature type="transmembrane region" description="Helical" evidence="12">
    <location>
        <begin position="21"/>
        <end position="42"/>
    </location>
</feature>
<keyword evidence="6" id="KW-0851">Voltage-gated channel</keyword>
<keyword evidence="4 12" id="KW-0812">Transmembrane</keyword>
<evidence type="ECO:0000313" key="15">
    <source>
        <dbReference type="Proteomes" id="UP000488936"/>
    </source>
</evidence>
<dbReference type="AlphaFoldDB" id="A0A7K1GMC8"/>
<dbReference type="Proteomes" id="UP000488936">
    <property type="component" value="Unassembled WGS sequence"/>
</dbReference>
<keyword evidence="7" id="KW-0630">Potassium</keyword>
<evidence type="ECO:0000256" key="6">
    <source>
        <dbReference type="ARBA" id="ARBA00022882"/>
    </source>
</evidence>
<feature type="transmembrane region" description="Helical" evidence="12">
    <location>
        <begin position="194"/>
        <end position="212"/>
    </location>
</feature>
<evidence type="ECO:0000256" key="11">
    <source>
        <dbReference type="ARBA" id="ARBA00023303"/>
    </source>
</evidence>
<reference evidence="14 15" key="1">
    <citation type="journal article" date="2006" name="Int. J. Syst. Evol. Microbiol.">
        <title>Myroides pelagicus sp. nov., isolated from seawater in Thailand.</title>
        <authorList>
            <person name="Yoon J."/>
            <person name="Maneerat S."/>
            <person name="Kawai F."/>
            <person name="Yokota A."/>
        </authorList>
    </citation>
    <scope>NUCLEOTIDE SEQUENCE [LARGE SCALE GENOMIC DNA]</scope>
    <source>
        <strain evidence="14 15">SM1T</strain>
    </source>
</reference>
<accession>A0A7K1GMC8</accession>
<comment type="caution">
    <text evidence="14">The sequence shown here is derived from an EMBL/GenBank/DDBJ whole genome shotgun (WGS) entry which is preliminary data.</text>
</comment>
<dbReference type="PANTHER" id="PTHR11537">
    <property type="entry name" value="VOLTAGE-GATED POTASSIUM CHANNEL"/>
    <property type="match status" value="1"/>
</dbReference>
<evidence type="ECO:0000256" key="4">
    <source>
        <dbReference type="ARBA" id="ARBA00022692"/>
    </source>
</evidence>
<sequence>MEKIGLKKQVYELLNNDSTTIGSKIVQGSIILLIILNAISLIFESIPEIRMEYIDWFVSFNLFSIFFFTLEYLLRMWTITCNPRYSKAFSGRLRYGLTSLQLIDLLAILPFYLAFIHFDLRILRLMRIFRLLRVFRITKYVSALAIVVNVLKRKSSELAIAAFLLVFLLFIASTAIYYAENSAQPEAFSSIPSSMWWSVITICTVGYGDIYPITLMGKIIGGILAVIGIGFFALPTGIISSGFSEVLDERKEERKALELSQLHHSTKCPCCGREKE</sequence>
<dbReference type="InterPro" id="IPR028325">
    <property type="entry name" value="VG_K_chnl"/>
</dbReference>
<evidence type="ECO:0000256" key="5">
    <source>
        <dbReference type="ARBA" id="ARBA00022826"/>
    </source>
</evidence>
<dbReference type="InterPro" id="IPR027359">
    <property type="entry name" value="Volt_channel_dom_sf"/>
</dbReference>
<feature type="domain" description="Ion transport" evidence="13">
    <location>
        <begin position="25"/>
        <end position="248"/>
    </location>
</feature>
<dbReference type="GO" id="GO:0008076">
    <property type="term" value="C:voltage-gated potassium channel complex"/>
    <property type="evidence" value="ECO:0007669"/>
    <property type="project" value="InterPro"/>
</dbReference>
<keyword evidence="8 12" id="KW-1133">Transmembrane helix</keyword>
<keyword evidence="11" id="KW-0407">Ion channel</keyword>
<dbReference type="FunFam" id="1.10.287.70:FF:000028">
    <property type="entry name" value="potassium voltage-gated channel subfamily D member 3"/>
    <property type="match status" value="1"/>
</dbReference>
<evidence type="ECO:0000256" key="9">
    <source>
        <dbReference type="ARBA" id="ARBA00023065"/>
    </source>
</evidence>
<dbReference type="SUPFAM" id="SSF81324">
    <property type="entry name" value="Voltage-gated potassium channels"/>
    <property type="match status" value="1"/>
</dbReference>
<gene>
    <name evidence="14" type="ORF">GJV77_07135</name>
</gene>
<keyword evidence="5" id="KW-0631">Potassium channel</keyword>
<protein>
    <submittedName>
        <fullName evidence="14">Ion transporter</fullName>
    </submittedName>
</protein>
<feature type="transmembrane region" description="Helical" evidence="12">
    <location>
        <begin position="158"/>
        <end position="179"/>
    </location>
</feature>
<dbReference type="EMBL" id="WMJY01000012">
    <property type="protein sequence ID" value="MTH29689.1"/>
    <property type="molecule type" value="Genomic_DNA"/>
</dbReference>
<evidence type="ECO:0000256" key="7">
    <source>
        <dbReference type="ARBA" id="ARBA00022958"/>
    </source>
</evidence>
<dbReference type="PANTHER" id="PTHR11537:SF254">
    <property type="entry name" value="POTASSIUM VOLTAGE-GATED CHANNEL PROTEIN SHAB"/>
    <property type="match status" value="1"/>
</dbReference>
<dbReference type="RefSeq" id="WP_155035682.1">
    <property type="nucleotide sequence ID" value="NZ_JAYMMG010000001.1"/>
</dbReference>
<keyword evidence="15" id="KW-1185">Reference proteome</keyword>
<keyword evidence="9" id="KW-0406">Ion transport</keyword>
<dbReference type="Gene3D" id="1.10.287.70">
    <property type="match status" value="1"/>
</dbReference>
<evidence type="ECO:0000259" key="13">
    <source>
        <dbReference type="Pfam" id="PF00520"/>
    </source>
</evidence>
<feature type="transmembrane region" description="Helical" evidence="12">
    <location>
        <begin position="219"/>
        <end position="239"/>
    </location>
</feature>
<feature type="transmembrane region" description="Helical" evidence="12">
    <location>
        <begin position="54"/>
        <end position="74"/>
    </location>
</feature>
<dbReference type="OrthoDB" id="9799090at2"/>
<keyword evidence="2" id="KW-0813">Transport</keyword>
<name>A0A7K1GMC8_9FLAO</name>
<dbReference type="GO" id="GO:0001508">
    <property type="term" value="P:action potential"/>
    <property type="evidence" value="ECO:0007669"/>
    <property type="project" value="TreeGrafter"/>
</dbReference>